<dbReference type="CDD" id="cd17535">
    <property type="entry name" value="REC_NarL-like"/>
    <property type="match status" value="1"/>
</dbReference>
<evidence type="ECO:0000256" key="2">
    <source>
        <dbReference type="ARBA" id="ARBA00023015"/>
    </source>
</evidence>
<keyword evidence="4" id="KW-0804">Transcription</keyword>
<dbReference type="Pfam" id="PF00196">
    <property type="entry name" value="GerE"/>
    <property type="match status" value="1"/>
</dbReference>
<dbReference type="PRINTS" id="PR00038">
    <property type="entry name" value="HTHLUXR"/>
</dbReference>
<protein>
    <submittedName>
        <fullName evidence="7">Transcriptional regulatory protein DegU</fullName>
    </submittedName>
</protein>
<dbReference type="InterPro" id="IPR001789">
    <property type="entry name" value="Sig_transdc_resp-reg_receiver"/>
</dbReference>
<dbReference type="Pfam" id="PF00072">
    <property type="entry name" value="Response_reg"/>
    <property type="match status" value="1"/>
</dbReference>
<name>A0A645CNU5_9ZZZZ</name>
<dbReference type="CDD" id="cd06170">
    <property type="entry name" value="LuxR_C_like"/>
    <property type="match status" value="1"/>
</dbReference>
<dbReference type="SMART" id="SM00421">
    <property type="entry name" value="HTH_LUXR"/>
    <property type="match status" value="1"/>
</dbReference>
<gene>
    <name evidence="7" type="primary">degU_28</name>
    <name evidence="7" type="ORF">SDC9_125576</name>
</gene>
<organism evidence="7">
    <name type="scientific">bioreactor metagenome</name>
    <dbReference type="NCBI Taxonomy" id="1076179"/>
    <lineage>
        <taxon>unclassified sequences</taxon>
        <taxon>metagenomes</taxon>
        <taxon>ecological metagenomes</taxon>
    </lineage>
</organism>
<proteinExistence type="predicted"/>
<dbReference type="GO" id="GO:0006355">
    <property type="term" value="P:regulation of DNA-templated transcription"/>
    <property type="evidence" value="ECO:0007669"/>
    <property type="project" value="InterPro"/>
</dbReference>
<dbReference type="GO" id="GO:0000160">
    <property type="term" value="P:phosphorelay signal transduction system"/>
    <property type="evidence" value="ECO:0007669"/>
    <property type="project" value="InterPro"/>
</dbReference>
<dbReference type="InterPro" id="IPR016032">
    <property type="entry name" value="Sig_transdc_resp-reg_C-effctor"/>
</dbReference>
<dbReference type="SUPFAM" id="SSF46894">
    <property type="entry name" value="C-terminal effector domain of the bipartite response regulators"/>
    <property type="match status" value="1"/>
</dbReference>
<dbReference type="InterPro" id="IPR039420">
    <property type="entry name" value="WalR-like"/>
</dbReference>
<dbReference type="InterPro" id="IPR011006">
    <property type="entry name" value="CheY-like_superfamily"/>
</dbReference>
<dbReference type="PROSITE" id="PS50043">
    <property type="entry name" value="HTH_LUXR_2"/>
    <property type="match status" value="1"/>
</dbReference>
<feature type="domain" description="HTH luxR-type" evidence="5">
    <location>
        <begin position="145"/>
        <end position="210"/>
    </location>
</feature>
<keyword evidence="3" id="KW-0238">DNA-binding</keyword>
<dbReference type="InterPro" id="IPR058245">
    <property type="entry name" value="NreC/VraR/RcsB-like_REC"/>
</dbReference>
<evidence type="ECO:0000259" key="5">
    <source>
        <dbReference type="PROSITE" id="PS50043"/>
    </source>
</evidence>
<reference evidence="7" key="1">
    <citation type="submission" date="2019-08" db="EMBL/GenBank/DDBJ databases">
        <authorList>
            <person name="Kucharzyk K."/>
            <person name="Murdoch R.W."/>
            <person name="Higgins S."/>
            <person name="Loffler F."/>
        </authorList>
    </citation>
    <scope>NUCLEOTIDE SEQUENCE</scope>
</reference>
<dbReference type="EMBL" id="VSSQ01028732">
    <property type="protein sequence ID" value="MPM78565.1"/>
    <property type="molecule type" value="Genomic_DNA"/>
</dbReference>
<accession>A0A645CNU5</accession>
<dbReference type="PANTHER" id="PTHR43214:SF24">
    <property type="entry name" value="TRANSCRIPTIONAL REGULATORY PROTEIN NARL-RELATED"/>
    <property type="match status" value="1"/>
</dbReference>
<comment type="caution">
    <text evidence="7">The sequence shown here is derived from an EMBL/GenBank/DDBJ whole genome shotgun (WGS) entry which is preliminary data.</text>
</comment>
<evidence type="ECO:0000256" key="3">
    <source>
        <dbReference type="ARBA" id="ARBA00023125"/>
    </source>
</evidence>
<dbReference type="AlphaFoldDB" id="A0A645CNU5"/>
<sequence length="217" mass="23180">MIKVLICDDQSIVSTGLTTILASSSEIHVLGTAADGAEAVQKAAQLQPDVVLMDLKMPIMNGIEATALLHKEQPHIKVLVLTTYDADEWVFDAIRSGAAGYLLKDTPPQVLIQAVLDTAAGKNHLDPAIAGRLMDQFSSGSKVAPSTINYDLNERETQILSLLADGATNSTIAKELFLTEGTVRNIVSSILLKLGVEDRTQAAVLAIKQGIVHSRKL</sequence>
<feature type="domain" description="Response regulatory" evidence="6">
    <location>
        <begin position="3"/>
        <end position="119"/>
    </location>
</feature>
<evidence type="ECO:0000313" key="7">
    <source>
        <dbReference type="EMBL" id="MPM78565.1"/>
    </source>
</evidence>
<dbReference type="Gene3D" id="3.40.50.2300">
    <property type="match status" value="1"/>
</dbReference>
<evidence type="ECO:0000259" key="6">
    <source>
        <dbReference type="PROSITE" id="PS50110"/>
    </source>
</evidence>
<keyword evidence="2" id="KW-0805">Transcription regulation</keyword>
<dbReference type="SMART" id="SM00448">
    <property type="entry name" value="REC"/>
    <property type="match status" value="1"/>
</dbReference>
<dbReference type="InterPro" id="IPR000792">
    <property type="entry name" value="Tscrpt_reg_LuxR_C"/>
</dbReference>
<dbReference type="GO" id="GO:0003677">
    <property type="term" value="F:DNA binding"/>
    <property type="evidence" value="ECO:0007669"/>
    <property type="project" value="UniProtKB-KW"/>
</dbReference>
<evidence type="ECO:0000256" key="1">
    <source>
        <dbReference type="ARBA" id="ARBA00022553"/>
    </source>
</evidence>
<dbReference type="PROSITE" id="PS50110">
    <property type="entry name" value="RESPONSE_REGULATORY"/>
    <property type="match status" value="1"/>
</dbReference>
<dbReference type="SUPFAM" id="SSF52172">
    <property type="entry name" value="CheY-like"/>
    <property type="match status" value="1"/>
</dbReference>
<evidence type="ECO:0000256" key="4">
    <source>
        <dbReference type="ARBA" id="ARBA00023163"/>
    </source>
</evidence>
<dbReference type="PANTHER" id="PTHR43214">
    <property type="entry name" value="TWO-COMPONENT RESPONSE REGULATOR"/>
    <property type="match status" value="1"/>
</dbReference>
<keyword evidence="1" id="KW-0597">Phosphoprotein</keyword>
<dbReference type="PROSITE" id="PS00622">
    <property type="entry name" value="HTH_LUXR_1"/>
    <property type="match status" value="1"/>
</dbReference>